<organism evidence="4 5">
    <name type="scientific">Candidatus Polarisedimenticola svalbardensis</name>
    <dbReference type="NCBI Taxonomy" id="2886004"/>
    <lineage>
        <taxon>Bacteria</taxon>
        <taxon>Pseudomonadati</taxon>
        <taxon>Acidobacteriota</taxon>
        <taxon>Candidatus Polarisedimenticolia</taxon>
        <taxon>Candidatus Polarisedimenticolales</taxon>
        <taxon>Candidatus Polarisedimenticolaceae</taxon>
        <taxon>Candidatus Polarisedimenticola</taxon>
    </lineage>
</organism>
<feature type="domain" description="Orn/DAP/Arg decarboxylase 2 C-terminal" evidence="3">
    <location>
        <begin position="1"/>
        <end position="64"/>
    </location>
</feature>
<comment type="cofactor">
    <cofactor evidence="1">
        <name>pyridoxal 5'-phosphate</name>
        <dbReference type="ChEBI" id="CHEBI:597326"/>
    </cofactor>
</comment>
<evidence type="ECO:0000259" key="3">
    <source>
        <dbReference type="Pfam" id="PF00278"/>
    </source>
</evidence>
<dbReference type="InterPro" id="IPR009006">
    <property type="entry name" value="Ala_racemase/Decarboxylase_C"/>
</dbReference>
<evidence type="ECO:0000256" key="2">
    <source>
        <dbReference type="ARBA" id="ARBA00022898"/>
    </source>
</evidence>
<dbReference type="InterPro" id="IPR022643">
    <property type="entry name" value="De-COase2_C"/>
</dbReference>
<dbReference type="PANTHER" id="PTHR43727:SF2">
    <property type="entry name" value="GROUP IV DECARBOXYLASE"/>
    <property type="match status" value="1"/>
</dbReference>
<proteinExistence type="predicted"/>
<dbReference type="AlphaFoldDB" id="A0A8J6Y937"/>
<reference evidence="4 5" key="1">
    <citation type="submission" date="2020-08" db="EMBL/GenBank/DDBJ databases">
        <title>Acidobacteriota in marine sediments use diverse sulfur dissimilation pathways.</title>
        <authorList>
            <person name="Wasmund K."/>
        </authorList>
    </citation>
    <scope>NUCLEOTIDE SEQUENCE [LARGE SCALE GENOMIC DNA]</scope>
    <source>
        <strain evidence="4">MAG AM4</strain>
    </source>
</reference>
<name>A0A8J6Y937_9BACT</name>
<evidence type="ECO:0000256" key="1">
    <source>
        <dbReference type="ARBA" id="ARBA00001933"/>
    </source>
</evidence>
<accession>A0A8J6Y937</accession>
<dbReference type="Gene3D" id="2.40.37.10">
    <property type="entry name" value="Lyase, Ornithine Decarboxylase, Chain A, domain 1"/>
    <property type="match status" value="1"/>
</dbReference>
<dbReference type="SUPFAM" id="SSF50621">
    <property type="entry name" value="Alanine racemase C-terminal domain-like"/>
    <property type="match status" value="1"/>
</dbReference>
<comment type="caution">
    <text evidence="4">The sequence shown here is derived from an EMBL/GenBank/DDBJ whole genome shotgun (WGS) entry which is preliminary data.</text>
</comment>
<sequence>MHTLIRPALYGSYHHIFNLSRLGEEENVTANIVGPICETGDMLGRGRRVSRTEAGDVFLIASAGAYGRAMSSEYNLRERPREVTLDR</sequence>
<dbReference type="EMBL" id="JACXWD010000117">
    <property type="protein sequence ID" value="MBD3869575.1"/>
    <property type="molecule type" value="Genomic_DNA"/>
</dbReference>
<gene>
    <name evidence="4" type="ORF">IFK94_15755</name>
</gene>
<protein>
    <recommendedName>
        <fullName evidence="3">Orn/DAP/Arg decarboxylase 2 C-terminal domain-containing protein</fullName>
    </recommendedName>
</protein>
<evidence type="ECO:0000313" key="4">
    <source>
        <dbReference type="EMBL" id="MBD3869575.1"/>
    </source>
</evidence>
<dbReference type="Pfam" id="PF00278">
    <property type="entry name" value="Orn_DAP_Arg_deC"/>
    <property type="match status" value="1"/>
</dbReference>
<keyword evidence="2" id="KW-0663">Pyridoxal phosphate</keyword>
<dbReference type="GO" id="GO:0009089">
    <property type="term" value="P:lysine biosynthetic process via diaminopimelate"/>
    <property type="evidence" value="ECO:0007669"/>
    <property type="project" value="TreeGrafter"/>
</dbReference>
<evidence type="ECO:0000313" key="5">
    <source>
        <dbReference type="Proteomes" id="UP000648239"/>
    </source>
</evidence>
<dbReference type="Proteomes" id="UP000648239">
    <property type="component" value="Unassembled WGS sequence"/>
</dbReference>
<dbReference type="GO" id="GO:0008836">
    <property type="term" value="F:diaminopimelate decarboxylase activity"/>
    <property type="evidence" value="ECO:0007669"/>
    <property type="project" value="TreeGrafter"/>
</dbReference>
<dbReference type="PANTHER" id="PTHR43727">
    <property type="entry name" value="DIAMINOPIMELATE DECARBOXYLASE"/>
    <property type="match status" value="1"/>
</dbReference>